<keyword evidence="4" id="KW-0372">Hormone</keyword>
<evidence type="ECO:0000313" key="7">
    <source>
        <dbReference type="EMBL" id="TNN30678.1"/>
    </source>
</evidence>
<comment type="similarity">
    <text evidence="2">Belongs to the spexin family.</text>
</comment>
<dbReference type="Proteomes" id="UP000314294">
    <property type="component" value="Unassembled WGS sequence"/>
</dbReference>
<keyword evidence="3" id="KW-0964">Secreted</keyword>
<evidence type="ECO:0000256" key="4">
    <source>
        <dbReference type="ARBA" id="ARBA00022702"/>
    </source>
</evidence>
<dbReference type="EMBL" id="SRLO01004237">
    <property type="protein sequence ID" value="TNN30678.1"/>
    <property type="molecule type" value="Genomic_DNA"/>
</dbReference>
<organism evidence="7 8">
    <name type="scientific">Liparis tanakae</name>
    <name type="common">Tanaka's snailfish</name>
    <dbReference type="NCBI Taxonomy" id="230148"/>
    <lineage>
        <taxon>Eukaryota</taxon>
        <taxon>Metazoa</taxon>
        <taxon>Chordata</taxon>
        <taxon>Craniata</taxon>
        <taxon>Vertebrata</taxon>
        <taxon>Euteleostomi</taxon>
        <taxon>Actinopterygii</taxon>
        <taxon>Neopterygii</taxon>
        <taxon>Teleostei</taxon>
        <taxon>Neoteleostei</taxon>
        <taxon>Acanthomorphata</taxon>
        <taxon>Eupercaria</taxon>
        <taxon>Perciformes</taxon>
        <taxon>Cottioidei</taxon>
        <taxon>Cottales</taxon>
        <taxon>Liparidae</taxon>
        <taxon>Liparis</taxon>
    </lineage>
</organism>
<sequence length="119" mass="13540">MSGWHRGGERRAAEDINTGRGLHPPASPAPLRLTLLSAGRQAHGIHRTMKGSFQRRNWTPQAMLYLKGTQTRSQNTDKLSVDQAATVLLHFLQQAREGADENPDDVYFQDLPLWKREYF</sequence>
<feature type="region of interest" description="Disordered" evidence="6">
    <location>
        <begin position="1"/>
        <end position="30"/>
    </location>
</feature>
<comment type="subcellular location">
    <subcellularLocation>
        <location evidence="1">Secreted</location>
    </subcellularLocation>
</comment>
<feature type="compositionally biased region" description="Basic and acidic residues" evidence="6">
    <location>
        <begin position="1"/>
        <end position="14"/>
    </location>
</feature>
<dbReference type="PANTHER" id="PTHR28590:SF1">
    <property type="entry name" value="SPEXIN"/>
    <property type="match status" value="1"/>
</dbReference>
<comment type="caution">
    <text evidence="7">The sequence shown here is derived from an EMBL/GenBank/DDBJ whole genome shotgun (WGS) entry which is preliminary data.</text>
</comment>
<dbReference type="AlphaFoldDB" id="A0A4Z2EPD2"/>
<evidence type="ECO:0000256" key="1">
    <source>
        <dbReference type="ARBA" id="ARBA00004613"/>
    </source>
</evidence>
<dbReference type="PANTHER" id="PTHR28590">
    <property type="entry name" value="SPEXIN"/>
    <property type="match status" value="1"/>
</dbReference>
<protein>
    <submittedName>
        <fullName evidence="7">Spexin</fullName>
    </submittedName>
</protein>
<evidence type="ECO:0000256" key="3">
    <source>
        <dbReference type="ARBA" id="ARBA00022525"/>
    </source>
</evidence>
<evidence type="ECO:0000256" key="2">
    <source>
        <dbReference type="ARBA" id="ARBA00006687"/>
    </source>
</evidence>
<keyword evidence="5" id="KW-0732">Signal</keyword>
<keyword evidence="8" id="KW-1185">Reference proteome</keyword>
<dbReference type="OrthoDB" id="9946068at2759"/>
<evidence type="ECO:0000256" key="6">
    <source>
        <dbReference type="SAM" id="MobiDB-lite"/>
    </source>
</evidence>
<gene>
    <name evidence="7" type="primary">spx</name>
    <name evidence="7" type="ORF">EYF80_059169</name>
</gene>
<evidence type="ECO:0000256" key="5">
    <source>
        <dbReference type="ARBA" id="ARBA00022729"/>
    </source>
</evidence>
<dbReference type="Pfam" id="PF15171">
    <property type="entry name" value="Spexin"/>
    <property type="match status" value="1"/>
</dbReference>
<dbReference type="InterPro" id="IPR028126">
    <property type="entry name" value="Spexin"/>
</dbReference>
<evidence type="ECO:0000313" key="8">
    <source>
        <dbReference type="Proteomes" id="UP000314294"/>
    </source>
</evidence>
<accession>A0A4Z2EPD2</accession>
<dbReference type="GO" id="GO:0005576">
    <property type="term" value="C:extracellular region"/>
    <property type="evidence" value="ECO:0007669"/>
    <property type="project" value="UniProtKB-SubCell"/>
</dbReference>
<name>A0A4Z2EPD2_9TELE</name>
<dbReference type="GO" id="GO:0005184">
    <property type="term" value="F:neuropeptide hormone activity"/>
    <property type="evidence" value="ECO:0007669"/>
    <property type="project" value="InterPro"/>
</dbReference>
<proteinExistence type="inferred from homology"/>
<reference evidence="7 8" key="1">
    <citation type="submission" date="2019-03" db="EMBL/GenBank/DDBJ databases">
        <title>First draft genome of Liparis tanakae, snailfish: a comprehensive survey of snailfish specific genes.</title>
        <authorList>
            <person name="Kim W."/>
            <person name="Song I."/>
            <person name="Jeong J.-H."/>
            <person name="Kim D."/>
            <person name="Kim S."/>
            <person name="Ryu S."/>
            <person name="Song J.Y."/>
            <person name="Lee S.K."/>
        </authorList>
    </citation>
    <scope>NUCLEOTIDE SEQUENCE [LARGE SCALE GENOMIC DNA]</scope>
    <source>
        <tissue evidence="7">Muscle</tissue>
    </source>
</reference>